<accession>A0ABY7HNY5</accession>
<feature type="region of interest" description="Disordered" evidence="1">
    <location>
        <begin position="82"/>
        <end position="105"/>
    </location>
</feature>
<proteinExistence type="predicted"/>
<reference evidence="2" key="1">
    <citation type="submission" date="2022-12" db="EMBL/GenBank/DDBJ databases">
        <title>Complete genome sequence of an Australian strain of Rouxiella badensis DAR84756 and resolution of the R. badensis DSM100043 and R. chamberiensis DSM28324 genomes.</title>
        <authorList>
            <person name="Paul S."/>
            <person name="Anderson P.J."/>
            <person name="Maynard G."/>
            <person name="Dyall-Smith M."/>
            <person name="Kudinha T."/>
        </authorList>
    </citation>
    <scope>NUCLEOTIDE SEQUENCE</scope>
    <source>
        <strain evidence="2">DSM 28324</strain>
    </source>
</reference>
<name>A0ABY7HNY5_9GAMM</name>
<dbReference type="EMBL" id="CP114058">
    <property type="protein sequence ID" value="WAT01093.1"/>
    <property type="molecule type" value="Genomic_DNA"/>
</dbReference>
<sequence length="105" mass="11786">MKKQTVLFIGGPCNGDTATIPWPWYGTGRVIRSARGEHDFLLNDKQESGEEMSLAKEYITREFHHAGEVYLIAFQLEISPEPYSSTDPDERSSTPALTRLSIKGL</sequence>
<dbReference type="RefSeq" id="WP_269127991.1">
    <property type="nucleotide sequence ID" value="NZ_CP114058.1"/>
</dbReference>
<evidence type="ECO:0000256" key="1">
    <source>
        <dbReference type="SAM" id="MobiDB-lite"/>
    </source>
</evidence>
<keyword evidence="3" id="KW-1185">Reference proteome</keyword>
<gene>
    <name evidence="2" type="ORF">O1V66_20485</name>
</gene>
<protein>
    <submittedName>
        <fullName evidence="2">Uncharacterized protein</fullName>
    </submittedName>
</protein>
<dbReference type="Proteomes" id="UP001164712">
    <property type="component" value="Chromosome"/>
</dbReference>
<evidence type="ECO:0000313" key="2">
    <source>
        <dbReference type="EMBL" id="WAT01093.1"/>
    </source>
</evidence>
<evidence type="ECO:0000313" key="3">
    <source>
        <dbReference type="Proteomes" id="UP001164712"/>
    </source>
</evidence>
<organism evidence="2 3">
    <name type="scientific">Rouxiella chamberiensis</name>
    <dbReference type="NCBI Taxonomy" id="1513468"/>
    <lineage>
        <taxon>Bacteria</taxon>
        <taxon>Pseudomonadati</taxon>
        <taxon>Pseudomonadota</taxon>
        <taxon>Gammaproteobacteria</taxon>
        <taxon>Enterobacterales</taxon>
        <taxon>Yersiniaceae</taxon>
        <taxon>Rouxiella</taxon>
    </lineage>
</organism>